<keyword evidence="4" id="KW-1185">Reference proteome</keyword>
<dbReference type="GO" id="GO:0003677">
    <property type="term" value="F:DNA binding"/>
    <property type="evidence" value="ECO:0007669"/>
    <property type="project" value="InterPro"/>
</dbReference>
<organism evidence="3 4">
    <name type="scientific">Hominilimicola fabiformis</name>
    <dbReference type="NCBI Taxonomy" id="2885356"/>
    <lineage>
        <taxon>Bacteria</taxon>
        <taxon>Bacillati</taxon>
        <taxon>Bacillota</taxon>
        <taxon>Clostridia</taxon>
        <taxon>Eubacteriales</taxon>
        <taxon>Oscillospiraceae</taxon>
        <taxon>Hominilimicola</taxon>
    </lineage>
</organism>
<dbReference type="Gene3D" id="3.40.50.1390">
    <property type="entry name" value="Resolvase, N-terminal catalytic domain"/>
    <property type="match status" value="1"/>
</dbReference>
<dbReference type="EMBL" id="JAJEQM010000031">
    <property type="protein sequence ID" value="MCC2211853.1"/>
    <property type="molecule type" value="Genomic_DNA"/>
</dbReference>
<dbReference type="SMART" id="SM00857">
    <property type="entry name" value="Resolvase"/>
    <property type="match status" value="1"/>
</dbReference>
<evidence type="ECO:0000313" key="3">
    <source>
        <dbReference type="EMBL" id="MCC2211853.1"/>
    </source>
</evidence>
<sequence length="528" mass="61634">MLKVAAYARVSTDKEDQINSLTNQREYFESYIKSKDDWEFVKVYFDEGITGTQTKKRKGFNRMIDDCKNGKIDLILTKEVSRFARNTVDTLNYTRMLKEYDVGVFFINDNIDTRQNDGEFRLAIMASVAQEESRKISERVKWGQRRAMENGVVFGNNSIVGFDINDGVLSINESEAEVVKLIFHKYVNEGKGTHIVARELYEEGIKPPKSSKDFWSSTMILNILRNEKYVGDLLQKKYVTKDYLTHHKVINESEDKIYIENHHAGIISRKMWNMAQAELQRRSVDKSTKKKYSNRYWCSGKIICSECGSRFVIRKSKKKSGIYIMWACHERTAHGNKKLDKNNNQVGCNMRTVNNKSLLTCMKFITEQLDVDINNIADDILNEINNSVDMPEDNTQNLILKIQDIQNKKMRMLDSYYSGDINKDEMTALKDKYDKEIEKINAILQKQQNNQTAIQRRQNNIDELRKFIINAICSENVYGEIVDKIIVYDDYMLVKLKYIDFAFKIKYSTHGYMEKYTTVIESCEIVSF</sequence>
<proteinExistence type="predicted"/>
<dbReference type="InterPro" id="IPR006119">
    <property type="entry name" value="Resolv_N"/>
</dbReference>
<name>A0AAE3JAA1_9FIRM</name>
<dbReference type="PANTHER" id="PTHR30461:SF23">
    <property type="entry name" value="DNA RECOMBINASE-RELATED"/>
    <property type="match status" value="1"/>
</dbReference>
<feature type="domain" description="Recombinase" evidence="2">
    <location>
        <begin position="159"/>
        <end position="285"/>
    </location>
</feature>
<dbReference type="PANTHER" id="PTHR30461">
    <property type="entry name" value="DNA-INVERTASE FROM LAMBDOID PROPHAGE"/>
    <property type="match status" value="1"/>
</dbReference>
<dbReference type="Pfam" id="PF07508">
    <property type="entry name" value="Recombinase"/>
    <property type="match status" value="1"/>
</dbReference>
<dbReference type="InterPro" id="IPR025827">
    <property type="entry name" value="Zn_ribbon_recom_dom"/>
</dbReference>
<dbReference type="Gene3D" id="3.90.1750.20">
    <property type="entry name" value="Putative Large Serine Recombinase, Chain B, Domain 2"/>
    <property type="match status" value="1"/>
</dbReference>
<evidence type="ECO:0000259" key="2">
    <source>
        <dbReference type="PROSITE" id="PS51737"/>
    </source>
</evidence>
<dbReference type="InterPro" id="IPR011109">
    <property type="entry name" value="DNA_bind_recombinase_dom"/>
</dbReference>
<dbReference type="GO" id="GO:0000150">
    <property type="term" value="F:DNA strand exchange activity"/>
    <property type="evidence" value="ECO:0007669"/>
    <property type="project" value="InterPro"/>
</dbReference>
<dbReference type="InterPro" id="IPR036162">
    <property type="entry name" value="Resolvase-like_N_sf"/>
</dbReference>
<dbReference type="AlphaFoldDB" id="A0AAE3JAA1"/>
<dbReference type="CDD" id="cd00338">
    <property type="entry name" value="Ser_Recombinase"/>
    <property type="match status" value="1"/>
</dbReference>
<dbReference type="PROSITE" id="PS51736">
    <property type="entry name" value="RECOMBINASES_3"/>
    <property type="match status" value="1"/>
</dbReference>
<gene>
    <name evidence="3" type="ORF">LKE05_13790</name>
</gene>
<dbReference type="Pfam" id="PF13408">
    <property type="entry name" value="Zn_ribbon_recom"/>
    <property type="match status" value="1"/>
</dbReference>
<dbReference type="Proteomes" id="UP001198242">
    <property type="component" value="Unassembled WGS sequence"/>
</dbReference>
<protein>
    <submittedName>
        <fullName evidence="3">Recombinase family protein</fullName>
    </submittedName>
</protein>
<feature type="domain" description="Resolvase/invertase-type recombinase catalytic" evidence="1">
    <location>
        <begin position="3"/>
        <end position="151"/>
    </location>
</feature>
<dbReference type="InterPro" id="IPR038109">
    <property type="entry name" value="DNA_bind_recomb_sf"/>
</dbReference>
<dbReference type="PROSITE" id="PS51737">
    <property type="entry name" value="RECOMBINASE_DNA_BIND"/>
    <property type="match status" value="1"/>
</dbReference>
<evidence type="ECO:0000313" key="4">
    <source>
        <dbReference type="Proteomes" id="UP001198242"/>
    </source>
</evidence>
<accession>A0AAE3JAA1</accession>
<dbReference type="InterPro" id="IPR050639">
    <property type="entry name" value="SSR_resolvase"/>
</dbReference>
<comment type="caution">
    <text evidence="3">The sequence shown here is derived from an EMBL/GenBank/DDBJ whole genome shotgun (WGS) entry which is preliminary data.</text>
</comment>
<dbReference type="RefSeq" id="WP_308457217.1">
    <property type="nucleotide sequence ID" value="NZ_JAJEQM010000031.1"/>
</dbReference>
<dbReference type="Pfam" id="PF00239">
    <property type="entry name" value="Resolvase"/>
    <property type="match status" value="1"/>
</dbReference>
<reference evidence="3 4" key="1">
    <citation type="submission" date="2021-10" db="EMBL/GenBank/DDBJ databases">
        <title>Anaerobic single-cell dispensing facilitates the cultivation of human gut bacteria.</title>
        <authorList>
            <person name="Afrizal A."/>
        </authorList>
    </citation>
    <scope>NUCLEOTIDE SEQUENCE [LARGE SCALE GENOMIC DNA]</scope>
    <source>
        <strain evidence="3 4">CLA-AA-H232</strain>
    </source>
</reference>
<dbReference type="SUPFAM" id="SSF53041">
    <property type="entry name" value="Resolvase-like"/>
    <property type="match status" value="1"/>
</dbReference>
<evidence type="ECO:0000259" key="1">
    <source>
        <dbReference type="PROSITE" id="PS51736"/>
    </source>
</evidence>